<evidence type="ECO:0000256" key="2">
    <source>
        <dbReference type="ARBA" id="ARBA00011028"/>
    </source>
</evidence>
<keyword evidence="5 9" id="KW-0732">Signal</keyword>
<keyword evidence="11" id="KW-1185">Reference proteome</keyword>
<feature type="chain" id="PRO_5016371497" evidence="9">
    <location>
        <begin position="24"/>
        <end position="335"/>
    </location>
</feature>
<evidence type="ECO:0000256" key="7">
    <source>
        <dbReference type="SAM" id="Coils"/>
    </source>
</evidence>
<dbReference type="GO" id="GO:0046872">
    <property type="term" value="F:metal ion binding"/>
    <property type="evidence" value="ECO:0007669"/>
    <property type="project" value="UniProtKB-KW"/>
</dbReference>
<dbReference type="InterPro" id="IPR006129">
    <property type="entry name" value="AdhesinB"/>
</dbReference>
<protein>
    <submittedName>
        <fullName evidence="10">Metal ABC transporter substrate-binding protein</fullName>
    </submittedName>
</protein>
<reference evidence="11" key="1">
    <citation type="submission" date="2018-05" db="EMBL/GenBank/DDBJ databases">
        <authorList>
            <person name="Cea G.-C."/>
            <person name="William W."/>
        </authorList>
    </citation>
    <scope>NUCLEOTIDE SEQUENCE [LARGE SCALE GENOMIC DNA]</scope>
    <source>
        <strain evidence="11">DB21MT 5</strain>
    </source>
</reference>
<dbReference type="SUPFAM" id="SSF53807">
    <property type="entry name" value="Helical backbone' metal receptor"/>
    <property type="match status" value="1"/>
</dbReference>
<evidence type="ECO:0000313" key="11">
    <source>
        <dbReference type="Proteomes" id="UP000250163"/>
    </source>
</evidence>
<dbReference type="InterPro" id="IPR050492">
    <property type="entry name" value="Bact_metal-bind_prot9"/>
</dbReference>
<keyword evidence="4" id="KW-0479">Metal-binding</keyword>
<dbReference type="Pfam" id="PF01297">
    <property type="entry name" value="ZnuA"/>
    <property type="match status" value="1"/>
</dbReference>
<dbReference type="GO" id="GO:0030001">
    <property type="term" value="P:metal ion transport"/>
    <property type="evidence" value="ECO:0007669"/>
    <property type="project" value="InterPro"/>
</dbReference>
<keyword evidence="7" id="KW-0175">Coiled coil</keyword>
<gene>
    <name evidence="10" type="ORF">MORIYA_0015</name>
</gene>
<keyword evidence="3 6" id="KW-0813">Transport</keyword>
<comment type="subcellular location">
    <subcellularLocation>
        <location evidence="1">Cell envelope</location>
    </subcellularLocation>
</comment>
<dbReference type="Gene3D" id="3.40.50.1980">
    <property type="entry name" value="Nitrogenase molybdenum iron protein domain"/>
    <property type="match status" value="3"/>
</dbReference>
<dbReference type="Proteomes" id="UP000250163">
    <property type="component" value="Chromosome MORIYA"/>
</dbReference>
<evidence type="ECO:0000256" key="5">
    <source>
        <dbReference type="ARBA" id="ARBA00022729"/>
    </source>
</evidence>
<evidence type="ECO:0000256" key="3">
    <source>
        <dbReference type="ARBA" id="ARBA00022448"/>
    </source>
</evidence>
<feature type="signal peptide" evidence="9">
    <location>
        <begin position="1"/>
        <end position="23"/>
    </location>
</feature>
<organism evidence="10 11">
    <name type="scientific">Moritella yayanosii</name>
    <dbReference type="NCBI Taxonomy" id="69539"/>
    <lineage>
        <taxon>Bacteria</taxon>
        <taxon>Pseudomonadati</taxon>
        <taxon>Pseudomonadota</taxon>
        <taxon>Gammaproteobacteria</taxon>
        <taxon>Alteromonadales</taxon>
        <taxon>Moritellaceae</taxon>
        <taxon>Moritella</taxon>
    </lineage>
</organism>
<dbReference type="PRINTS" id="PR00690">
    <property type="entry name" value="ADHESNFAMILY"/>
</dbReference>
<dbReference type="InterPro" id="IPR006127">
    <property type="entry name" value="ZnuA-like"/>
</dbReference>
<feature type="region of interest" description="Disordered" evidence="8">
    <location>
        <begin position="117"/>
        <end position="164"/>
    </location>
</feature>
<evidence type="ECO:0000256" key="9">
    <source>
        <dbReference type="SAM" id="SignalP"/>
    </source>
</evidence>
<comment type="similarity">
    <text evidence="2 6">Belongs to the bacterial solute-binding protein 9 family.</text>
</comment>
<dbReference type="GO" id="GO:0030313">
    <property type="term" value="C:cell envelope"/>
    <property type="evidence" value="ECO:0007669"/>
    <property type="project" value="UniProtKB-SubCell"/>
</dbReference>
<dbReference type="PRINTS" id="PR00691">
    <property type="entry name" value="ADHESINB"/>
</dbReference>
<dbReference type="PANTHER" id="PTHR42953">
    <property type="entry name" value="HIGH-AFFINITY ZINC UPTAKE SYSTEM PROTEIN ZNUA-RELATED"/>
    <property type="match status" value="1"/>
</dbReference>
<dbReference type="GO" id="GO:0007155">
    <property type="term" value="P:cell adhesion"/>
    <property type="evidence" value="ECO:0007669"/>
    <property type="project" value="InterPro"/>
</dbReference>
<feature type="coiled-coil region" evidence="7">
    <location>
        <begin position="192"/>
        <end position="219"/>
    </location>
</feature>
<evidence type="ECO:0000256" key="8">
    <source>
        <dbReference type="SAM" id="MobiDB-lite"/>
    </source>
</evidence>
<evidence type="ECO:0000313" key="10">
    <source>
        <dbReference type="EMBL" id="SQD76493.1"/>
    </source>
</evidence>
<name>A0A330LIK8_9GAMM</name>
<dbReference type="PANTHER" id="PTHR42953:SF1">
    <property type="entry name" value="METAL-BINDING PROTEIN HI_0362-RELATED"/>
    <property type="match status" value="1"/>
</dbReference>
<dbReference type="AlphaFoldDB" id="A0A330LIK8"/>
<proteinExistence type="inferred from homology"/>
<evidence type="ECO:0000256" key="6">
    <source>
        <dbReference type="RuleBase" id="RU003512"/>
    </source>
</evidence>
<sequence length="335" mass="37421">MFKITLTSSMMMLSLTTSTAAMAEQKLHVISSFSILGDLVSQVGQEHITVTNLVKIDGDAHVFTPTPQDAKAISTAQLVVTNGLHFEGWMPRLIEAANYQGVHVIATNGIDVLSTKKEHEHHDDEHEHHDDEHEHHDDEHEHHDDEHEHHDDGHAHHDHGDIDPHAWHSIKNVKVYIHNIAKGLIQVDPANTDDYQKNAKDYIQKLDKLELKINAQLATVPETQRKVITPHDAFGYFARDFNVTFLAPQGTSTGSEASAADVAALIKQIRHDKVNAVFMENIADNRLIEQISRETGVKVGGKLYSDALSSPDQPAATYLKMMQYNVDTIVNALHK</sequence>
<evidence type="ECO:0000256" key="4">
    <source>
        <dbReference type="ARBA" id="ARBA00022723"/>
    </source>
</evidence>
<evidence type="ECO:0000256" key="1">
    <source>
        <dbReference type="ARBA" id="ARBA00004196"/>
    </source>
</evidence>
<accession>A0A330LIK8</accession>
<dbReference type="EMBL" id="LS483250">
    <property type="protein sequence ID" value="SQD76493.1"/>
    <property type="molecule type" value="Genomic_DNA"/>
</dbReference>
<dbReference type="KEGG" id="mya:MORIYA_0015"/>
<dbReference type="RefSeq" id="WP_232011434.1">
    <property type="nucleotide sequence ID" value="NZ_LS483250.1"/>
</dbReference>
<dbReference type="InterPro" id="IPR006128">
    <property type="entry name" value="Lipoprotein_PsaA-like"/>
</dbReference>